<dbReference type="PANTHER" id="PTHR23024">
    <property type="entry name" value="ARYLACETAMIDE DEACETYLASE"/>
    <property type="match status" value="1"/>
</dbReference>
<gene>
    <name evidence="2" type="ORF">R3P38DRAFT_2860954</name>
</gene>
<accession>A0AAW0DMT9</accession>
<name>A0AAW0DMT9_9AGAR</name>
<dbReference type="AlphaFoldDB" id="A0AAW0DMT9"/>
<organism evidence="2 3">
    <name type="scientific">Favolaschia claudopus</name>
    <dbReference type="NCBI Taxonomy" id="2862362"/>
    <lineage>
        <taxon>Eukaryota</taxon>
        <taxon>Fungi</taxon>
        <taxon>Dikarya</taxon>
        <taxon>Basidiomycota</taxon>
        <taxon>Agaricomycotina</taxon>
        <taxon>Agaricomycetes</taxon>
        <taxon>Agaricomycetidae</taxon>
        <taxon>Agaricales</taxon>
        <taxon>Marasmiineae</taxon>
        <taxon>Mycenaceae</taxon>
        <taxon>Favolaschia</taxon>
    </lineage>
</organism>
<dbReference type="Proteomes" id="UP001362999">
    <property type="component" value="Unassembled WGS sequence"/>
</dbReference>
<feature type="domain" description="Alpha/beta hydrolase fold-3" evidence="1">
    <location>
        <begin position="144"/>
        <end position="246"/>
    </location>
</feature>
<dbReference type="Gene3D" id="3.40.50.1820">
    <property type="entry name" value="alpha/beta hydrolase"/>
    <property type="match status" value="1"/>
</dbReference>
<dbReference type="InterPro" id="IPR029058">
    <property type="entry name" value="AB_hydrolase_fold"/>
</dbReference>
<dbReference type="GO" id="GO:0016787">
    <property type="term" value="F:hydrolase activity"/>
    <property type="evidence" value="ECO:0007669"/>
    <property type="project" value="InterPro"/>
</dbReference>
<dbReference type="PANTHER" id="PTHR23024:SF624">
    <property type="entry name" value="ALPHA_BETA HYDROLASE FOLD-3 DOMAIN-CONTAINING PROTEIN"/>
    <property type="match status" value="1"/>
</dbReference>
<dbReference type="InterPro" id="IPR050466">
    <property type="entry name" value="Carboxylest/Gibb_receptor"/>
</dbReference>
<protein>
    <submittedName>
        <fullName evidence="2">Esterase lipase thioesterase family protein</fullName>
    </submittedName>
</protein>
<dbReference type="EMBL" id="JAWWNJ010000007">
    <property type="protein sequence ID" value="KAK7052547.1"/>
    <property type="molecule type" value="Genomic_DNA"/>
</dbReference>
<dbReference type="Pfam" id="PF07859">
    <property type="entry name" value="Abhydrolase_3"/>
    <property type="match status" value="1"/>
</dbReference>
<evidence type="ECO:0000259" key="1">
    <source>
        <dbReference type="Pfam" id="PF07859"/>
    </source>
</evidence>
<keyword evidence="3" id="KW-1185">Reference proteome</keyword>
<evidence type="ECO:0000313" key="3">
    <source>
        <dbReference type="Proteomes" id="UP001362999"/>
    </source>
</evidence>
<dbReference type="SUPFAM" id="SSF53474">
    <property type="entry name" value="alpha/beta-Hydrolases"/>
    <property type="match status" value="1"/>
</dbReference>
<comment type="caution">
    <text evidence="2">The sequence shown here is derived from an EMBL/GenBank/DDBJ whole genome shotgun (WGS) entry which is preliminary data.</text>
</comment>
<dbReference type="InterPro" id="IPR013094">
    <property type="entry name" value="AB_hydrolase_3"/>
</dbReference>
<evidence type="ECO:0000313" key="2">
    <source>
        <dbReference type="EMBL" id="KAK7052547.1"/>
    </source>
</evidence>
<proteinExistence type="predicted"/>
<reference evidence="2 3" key="1">
    <citation type="journal article" date="2024" name="J Genomics">
        <title>Draft genome sequencing and assembly of Favolaschia claudopus CIRM-BRFM 2984 isolated from oak limbs.</title>
        <authorList>
            <person name="Navarro D."/>
            <person name="Drula E."/>
            <person name="Chaduli D."/>
            <person name="Cazenave R."/>
            <person name="Ahrendt S."/>
            <person name="Wang J."/>
            <person name="Lipzen A."/>
            <person name="Daum C."/>
            <person name="Barry K."/>
            <person name="Grigoriev I.V."/>
            <person name="Favel A."/>
            <person name="Rosso M.N."/>
            <person name="Martin F."/>
        </authorList>
    </citation>
    <scope>NUCLEOTIDE SEQUENCE [LARGE SCALE GENOMIC DNA]</scope>
    <source>
        <strain evidence="2 3">CIRM-BRFM 2984</strain>
    </source>
</reference>
<sequence>MAEHHLIRSEFARSWAPFLNFEGLLLCLAVVSHPTTRHHPILATSSSLSHPTSIAFLPGPRLQEDLRIQTASFAMDIIAKLQDTDIGKVLEPTYDAFVPLLEHKRSEILSSRKTFKYGATDRHQLDIYYPPNPPPPGTKHPILIFVYGGGFVTGSRTRPAPADLVYGNLGYYFASSPALPCNFITIIPDYRLAPETTYPGPACDLRDALVWALSNPSALGSGADLDRVFMMGHSAGGVHVVTTLMEDTVLEGVPAGVMERIKGTVIVSAPWSFPPGGAASYFVGREQEVGPLAIVQRCFAEGKRFLPPLALVTCERDPEGMKASGKKAQEVLKELGLGDVPLIQAEGHNHISLTLALGTGEGETWAEQSGKWMAGL</sequence>